<evidence type="ECO:0000256" key="5">
    <source>
        <dbReference type="ARBA" id="ARBA00022989"/>
    </source>
</evidence>
<dbReference type="EC" id="2.3.1.225" evidence="8"/>
<keyword evidence="3 8" id="KW-0808">Transferase</keyword>
<comment type="subcellular location">
    <subcellularLocation>
        <location evidence="1">Membrane</location>
        <topology evidence="1">Multi-pass membrane protein</topology>
    </subcellularLocation>
</comment>
<keyword evidence="6 8" id="KW-0472">Membrane</keyword>
<reference evidence="10 11" key="1">
    <citation type="journal article" date="2022" name="Nat. Plants">
        <title>Genomes of leafy and leafless Platanthera orchids illuminate the evolution of mycoheterotrophy.</title>
        <authorList>
            <person name="Li M.H."/>
            <person name="Liu K.W."/>
            <person name="Li Z."/>
            <person name="Lu H.C."/>
            <person name="Ye Q.L."/>
            <person name="Zhang D."/>
            <person name="Wang J.Y."/>
            <person name="Li Y.F."/>
            <person name="Zhong Z.M."/>
            <person name="Liu X."/>
            <person name="Yu X."/>
            <person name="Liu D.K."/>
            <person name="Tu X.D."/>
            <person name="Liu B."/>
            <person name="Hao Y."/>
            <person name="Liao X.Y."/>
            <person name="Jiang Y.T."/>
            <person name="Sun W.H."/>
            <person name="Chen J."/>
            <person name="Chen Y.Q."/>
            <person name="Ai Y."/>
            <person name="Zhai J.W."/>
            <person name="Wu S.S."/>
            <person name="Zhou Z."/>
            <person name="Hsiao Y.Y."/>
            <person name="Wu W.L."/>
            <person name="Chen Y.Y."/>
            <person name="Lin Y.F."/>
            <person name="Hsu J.L."/>
            <person name="Li C.Y."/>
            <person name="Wang Z.W."/>
            <person name="Zhao X."/>
            <person name="Zhong W.Y."/>
            <person name="Ma X.K."/>
            <person name="Ma L."/>
            <person name="Huang J."/>
            <person name="Chen G.Z."/>
            <person name="Huang M.Z."/>
            <person name="Huang L."/>
            <person name="Peng D.H."/>
            <person name="Luo Y.B."/>
            <person name="Zou S.Q."/>
            <person name="Chen S.P."/>
            <person name="Lan S."/>
            <person name="Tsai W.C."/>
            <person name="Van de Peer Y."/>
            <person name="Liu Z.J."/>
        </authorList>
    </citation>
    <scope>NUCLEOTIDE SEQUENCE [LARGE SCALE GENOMIC DNA]</scope>
    <source>
        <strain evidence="10">Lor288</strain>
    </source>
</reference>
<evidence type="ECO:0000256" key="4">
    <source>
        <dbReference type="ARBA" id="ARBA00022692"/>
    </source>
</evidence>
<feature type="transmembrane region" description="Helical" evidence="8">
    <location>
        <begin position="76"/>
        <end position="99"/>
    </location>
</feature>
<proteinExistence type="inferred from homology"/>
<keyword evidence="11" id="KW-1185">Reference proteome</keyword>
<dbReference type="Pfam" id="PF01529">
    <property type="entry name" value="DHHC"/>
    <property type="match status" value="1"/>
</dbReference>
<dbReference type="EMBL" id="JBBWWR010000005">
    <property type="protein sequence ID" value="KAK8966617.1"/>
    <property type="molecule type" value="Genomic_DNA"/>
</dbReference>
<feature type="transmembrane region" description="Helical" evidence="8">
    <location>
        <begin position="36"/>
        <end position="55"/>
    </location>
</feature>
<name>A0ABR2MR02_9ASPA</name>
<sequence length="441" mass="50905">MTQAPKKTKILYRVWKGNNRFFCGGRCIFGPDVASVFLSVLLIIGPIITFCYQIISKIHNCAKLHEGDHLIDGHHHLLSFPILIVTLIIMLSDLSFLLLTASRDPGIVPRNAQSMESSDTSDFNTPSMEWINGRTLHMKLPRTKDIIINGFSVKIKYCDTCLLYRPPRTSHCSVCNNCVQKFDHHCPWVGQCIGLRNYRFFFLFISTSTFLCIYIFTISLMNILQERKIYHSFLKLIVGEIISVILLMYAFLSVWFVGGLTIFHLYLICTNQTTYENFRYRYDKKDNPFNMGVLQNIKEVFFSRIAPSMNNFRARVLDEVVENRYFAPNISADMASSFEKVDVEAGSPIEGGDSMPIPDLLRKWDYKSTIENQSTNNEHKDEALDHPALYNIQEYDHQGLRECEQICTEDDTIILDHIDHMIEDETIADSVFYEDVHQRPA</sequence>
<dbReference type="PANTHER" id="PTHR22883:SF320">
    <property type="entry name" value="S-ACYLTRANSFERASE"/>
    <property type="match status" value="1"/>
</dbReference>
<evidence type="ECO:0000256" key="1">
    <source>
        <dbReference type="ARBA" id="ARBA00004141"/>
    </source>
</evidence>
<dbReference type="PROSITE" id="PS50216">
    <property type="entry name" value="DHHC"/>
    <property type="match status" value="1"/>
</dbReference>
<evidence type="ECO:0000256" key="2">
    <source>
        <dbReference type="ARBA" id="ARBA00008574"/>
    </source>
</evidence>
<evidence type="ECO:0000259" key="9">
    <source>
        <dbReference type="Pfam" id="PF01529"/>
    </source>
</evidence>
<dbReference type="InterPro" id="IPR001594">
    <property type="entry name" value="Palmitoyltrfase_DHHC"/>
</dbReference>
<evidence type="ECO:0000313" key="11">
    <source>
        <dbReference type="Proteomes" id="UP001412067"/>
    </source>
</evidence>
<evidence type="ECO:0000256" key="7">
    <source>
        <dbReference type="ARBA" id="ARBA00023315"/>
    </source>
</evidence>
<keyword evidence="5 8" id="KW-1133">Transmembrane helix</keyword>
<protein>
    <recommendedName>
        <fullName evidence="8">S-acyltransferase</fullName>
        <ecNumber evidence="8">2.3.1.225</ecNumber>
    </recommendedName>
    <alternativeName>
        <fullName evidence="8">Palmitoyltransferase</fullName>
    </alternativeName>
</protein>
<evidence type="ECO:0000256" key="8">
    <source>
        <dbReference type="RuleBase" id="RU079119"/>
    </source>
</evidence>
<keyword evidence="4 8" id="KW-0812">Transmembrane</keyword>
<evidence type="ECO:0000256" key="6">
    <source>
        <dbReference type="ARBA" id="ARBA00023136"/>
    </source>
</evidence>
<organism evidence="10 11">
    <name type="scientific">Platanthera guangdongensis</name>
    <dbReference type="NCBI Taxonomy" id="2320717"/>
    <lineage>
        <taxon>Eukaryota</taxon>
        <taxon>Viridiplantae</taxon>
        <taxon>Streptophyta</taxon>
        <taxon>Embryophyta</taxon>
        <taxon>Tracheophyta</taxon>
        <taxon>Spermatophyta</taxon>
        <taxon>Magnoliopsida</taxon>
        <taxon>Liliopsida</taxon>
        <taxon>Asparagales</taxon>
        <taxon>Orchidaceae</taxon>
        <taxon>Orchidoideae</taxon>
        <taxon>Orchideae</taxon>
        <taxon>Orchidinae</taxon>
        <taxon>Platanthera</taxon>
    </lineage>
</organism>
<dbReference type="InterPro" id="IPR039859">
    <property type="entry name" value="PFA4/ZDH16/20/ERF2-like"/>
</dbReference>
<evidence type="ECO:0000313" key="10">
    <source>
        <dbReference type="EMBL" id="KAK8966617.1"/>
    </source>
</evidence>
<keyword evidence="7 8" id="KW-0012">Acyltransferase</keyword>
<accession>A0ABR2MR02</accession>
<comment type="catalytic activity">
    <reaction evidence="8">
        <text>L-cysteinyl-[protein] + hexadecanoyl-CoA = S-hexadecanoyl-L-cysteinyl-[protein] + CoA</text>
        <dbReference type="Rhea" id="RHEA:36683"/>
        <dbReference type="Rhea" id="RHEA-COMP:10131"/>
        <dbReference type="Rhea" id="RHEA-COMP:11032"/>
        <dbReference type="ChEBI" id="CHEBI:29950"/>
        <dbReference type="ChEBI" id="CHEBI:57287"/>
        <dbReference type="ChEBI" id="CHEBI:57379"/>
        <dbReference type="ChEBI" id="CHEBI:74151"/>
        <dbReference type="EC" id="2.3.1.225"/>
    </reaction>
</comment>
<comment type="domain">
    <text evidence="8">The DHHC domain is required for palmitoyltransferase activity.</text>
</comment>
<dbReference type="Proteomes" id="UP001412067">
    <property type="component" value="Unassembled WGS sequence"/>
</dbReference>
<feature type="transmembrane region" description="Helical" evidence="8">
    <location>
        <begin position="200"/>
        <end position="224"/>
    </location>
</feature>
<comment type="similarity">
    <text evidence="2 8">Belongs to the DHHC palmitoyltransferase family.</text>
</comment>
<comment type="caution">
    <text evidence="10">The sequence shown here is derived from an EMBL/GenBank/DDBJ whole genome shotgun (WGS) entry which is preliminary data.</text>
</comment>
<gene>
    <name evidence="10" type="ORF">KSP40_PGU014876</name>
</gene>
<feature type="domain" description="Palmitoyltransferase DHHC" evidence="9">
    <location>
        <begin position="155"/>
        <end position="279"/>
    </location>
</feature>
<dbReference type="PANTHER" id="PTHR22883">
    <property type="entry name" value="ZINC FINGER DHHC DOMAIN CONTAINING PROTEIN"/>
    <property type="match status" value="1"/>
</dbReference>
<feature type="transmembrane region" description="Helical" evidence="8">
    <location>
        <begin position="236"/>
        <end position="267"/>
    </location>
</feature>
<evidence type="ECO:0000256" key="3">
    <source>
        <dbReference type="ARBA" id="ARBA00022679"/>
    </source>
</evidence>